<evidence type="ECO:0000313" key="2">
    <source>
        <dbReference type="EMBL" id="MDD0991606.1"/>
    </source>
</evidence>
<sequence length="359" mass="40669">MTASSSGFSPRVSPLLEPIDADPPCGVSMRYDAAFDRLRELRREDDTSLPTGIWSSDPKRADWGELQRLATQILRERSKELMVAVWLGEAWLHKDGLASIVDALALVGGLCERYPDDVHPLPEDGDLEWRAAPLESMVRCYEPLLLARLALFPVSAHEQEPFTLHDWQQMKLRQVLINESKPAKVAAQEAQSLQQKVNERVRNTPLAWWLQGAAAVRLGLAQLVLLEGWCDRYLLDCAPNFAPLRKVMQTLEGLLKDFIALHPPQDFPEPTQPLETEAEMEVPASQPRQPFAEPRNREEAYRQLLVIADYLARSEPHSPVPYLIRRGVEWGNKPLRELLAELIASDAEARRLWTLMGVL</sequence>
<evidence type="ECO:0000259" key="1">
    <source>
        <dbReference type="Pfam" id="PF06812"/>
    </source>
</evidence>
<dbReference type="PANTHER" id="PTHR37951:SF1">
    <property type="entry name" value="TYPE VI SECRETION SYSTEM COMPONENT TSSA1"/>
    <property type="match status" value="1"/>
</dbReference>
<dbReference type="EMBL" id="JAMDGY010000032">
    <property type="protein sequence ID" value="MDD0991606.1"/>
    <property type="molecule type" value="Genomic_DNA"/>
</dbReference>
<dbReference type="PANTHER" id="PTHR37951">
    <property type="entry name" value="CYTOPLASMIC PROTEIN-RELATED"/>
    <property type="match status" value="1"/>
</dbReference>
<feature type="domain" description="ImpA N-terminal" evidence="1">
    <location>
        <begin position="16"/>
        <end position="138"/>
    </location>
</feature>
<dbReference type="NCBIfam" id="TIGR03363">
    <property type="entry name" value="VI_chp_8"/>
    <property type="match status" value="1"/>
</dbReference>
<dbReference type="RefSeq" id="WP_273910984.1">
    <property type="nucleotide sequence ID" value="NZ_JAMDGX010000036.1"/>
</dbReference>
<comment type="caution">
    <text evidence="2">The sequence shown here is derived from an EMBL/GenBank/DDBJ whole genome shotgun (WGS) entry which is preliminary data.</text>
</comment>
<dbReference type="InterPro" id="IPR017740">
    <property type="entry name" value="TssA-like"/>
</dbReference>
<dbReference type="Pfam" id="PF06812">
    <property type="entry name" value="ImpA_N"/>
    <property type="match status" value="1"/>
</dbReference>
<accession>A0ABT5NTV0</accession>
<dbReference type="Proteomes" id="UP001148203">
    <property type="component" value="Unassembled WGS sequence"/>
</dbReference>
<protein>
    <submittedName>
        <fullName evidence="2">Type VI secretion system protein TssA</fullName>
    </submittedName>
</protein>
<gene>
    <name evidence="2" type="primary">tssA</name>
    <name evidence="2" type="ORF">M5G11_13760</name>
</gene>
<name>A0ABT5NTV0_9PSED</name>
<reference evidence="2 3" key="1">
    <citation type="submission" date="2022-05" db="EMBL/GenBank/DDBJ databases">
        <title>Novel Pseudomonas spp. Isolated from a Rainbow Trout Aquaculture Facility.</title>
        <authorList>
            <person name="Testerman T."/>
            <person name="Graf J."/>
        </authorList>
    </citation>
    <scope>NUCLEOTIDE SEQUENCE [LARGE SCALE GENOMIC DNA]</scope>
    <source>
        <strain evidence="2 3">ID681</strain>
    </source>
</reference>
<proteinExistence type="predicted"/>
<organism evidence="2 3">
    <name type="scientific">Pseudomonas fontis</name>
    <dbReference type="NCBI Taxonomy" id="2942633"/>
    <lineage>
        <taxon>Bacteria</taxon>
        <taxon>Pseudomonadati</taxon>
        <taxon>Pseudomonadota</taxon>
        <taxon>Gammaproteobacteria</taxon>
        <taxon>Pseudomonadales</taxon>
        <taxon>Pseudomonadaceae</taxon>
        <taxon>Pseudomonas</taxon>
    </lineage>
</organism>
<dbReference type="InterPro" id="IPR010657">
    <property type="entry name" value="ImpA_N"/>
</dbReference>
<keyword evidence="3" id="KW-1185">Reference proteome</keyword>
<evidence type="ECO:0000313" key="3">
    <source>
        <dbReference type="Proteomes" id="UP001148203"/>
    </source>
</evidence>